<dbReference type="EMBL" id="SRLO01000249">
    <property type="protein sequence ID" value="TNN64659.1"/>
    <property type="molecule type" value="Genomic_DNA"/>
</dbReference>
<evidence type="ECO:0000313" key="2">
    <source>
        <dbReference type="EMBL" id="TNN64659.1"/>
    </source>
</evidence>
<accession>A0A4Z2HFN6</accession>
<comment type="caution">
    <text evidence="2">The sequence shown here is derived from an EMBL/GenBank/DDBJ whole genome shotgun (WGS) entry which is preliminary data.</text>
</comment>
<feature type="transmembrane region" description="Helical" evidence="1">
    <location>
        <begin position="12"/>
        <end position="35"/>
    </location>
</feature>
<evidence type="ECO:0000256" key="1">
    <source>
        <dbReference type="SAM" id="Phobius"/>
    </source>
</evidence>
<dbReference type="AlphaFoldDB" id="A0A4Z2HFN6"/>
<dbReference type="Proteomes" id="UP000314294">
    <property type="component" value="Unassembled WGS sequence"/>
</dbReference>
<organism evidence="2 3">
    <name type="scientific">Liparis tanakae</name>
    <name type="common">Tanaka's snailfish</name>
    <dbReference type="NCBI Taxonomy" id="230148"/>
    <lineage>
        <taxon>Eukaryota</taxon>
        <taxon>Metazoa</taxon>
        <taxon>Chordata</taxon>
        <taxon>Craniata</taxon>
        <taxon>Vertebrata</taxon>
        <taxon>Euteleostomi</taxon>
        <taxon>Actinopterygii</taxon>
        <taxon>Neopterygii</taxon>
        <taxon>Teleostei</taxon>
        <taxon>Neoteleostei</taxon>
        <taxon>Acanthomorphata</taxon>
        <taxon>Eupercaria</taxon>
        <taxon>Perciformes</taxon>
        <taxon>Cottioidei</taxon>
        <taxon>Cottales</taxon>
        <taxon>Liparidae</taxon>
        <taxon>Liparis</taxon>
    </lineage>
</organism>
<keyword evidence="3" id="KW-1185">Reference proteome</keyword>
<name>A0A4Z2HFN6_9TELE</name>
<keyword evidence="1" id="KW-1133">Transmembrane helix</keyword>
<proteinExistence type="predicted"/>
<keyword evidence="1" id="KW-0812">Transmembrane</keyword>
<evidence type="ECO:0000313" key="3">
    <source>
        <dbReference type="Proteomes" id="UP000314294"/>
    </source>
</evidence>
<gene>
    <name evidence="2" type="ORF">EYF80_025168</name>
</gene>
<keyword evidence="1" id="KW-0472">Membrane</keyword>
<reference evidence="2 3" key="1">
    <citation type="submission" date="2019-03" db="EMBL/GenBank/DDBJ databases">
        <title>First draft genome of Liparis tanakae, snailfish: a comprehensive survey of snailfish specific genes.</title>
        <authorList>
            <person name="Kim W."/>
            <person name="Song I."/>
            <person name="Jeong J.-H."/>
            <person name="Kim D."/>
            <person name="Kim S."/>
            <person name="Ryu S."/>
            <person name="Song J.Y."/>
            <person name="Lee S.K."/>
        </authorList>
    </citation>
    <scope>NUCLEOTIDE SEQUENCE [LARGE SCALE GENOMIC DNA]</scope>
    <source>
        <tissue evidence="2">Muscle</tissue>
    </source>
</reference>
<protein>
    <submittedName>
        <fullName evidence="2">Uncharacterized protein</fullName>
    </submittedName>
</protein>
<sequence length="95" mass="10563">MSNRSAELEELVVALRASASHFIFLHLLSSVVTFHSKSRRPRGARQELSGSGARILWRRDTRVPLGFIPAASLARDWADERNQEAAGLFRSTSGE</sequence>